<dbReference type="Gene3D" id="1.10.287.950">
    <property type="entry name" value="Methyl-accepting chemotaxis protein"/>
    <property type="match status" value="1"/>
</dbReference>
<dbReference type="GO" id="GO:0006935">
    <property type="term" value="P:chemotaxis"/>
    <property type="evidence" value="ECO:0007669"/>
    <property type="project" value="UniProtKB-KW"/>
</dbReference>
<evidence type="ECO:0000313" key="13">
    <source>
        <dbReference type="EMBL" id="CED56950.1"/>
    </source>
</evidence>
<name>A0A090I5U5_9GAMM</name>
<dbReference type="Pfam" id="PF00015">
    <property type="entry name" value="MCPsignal"/>
    <property type="match status" value="1"/>
</dbReference>
<accession>A0A090I5U5</accession>
<organism evidence="13 14">
    <name type="scientific">Aliivibrio wodanis</name>
    <dbReference type="NCBI Taxonomy" id="80852"/>
    <lineage>
        <taxon>Bacteria</taxon>
        <taxon>Pseudomonadati</taxon>
        <taxon>Pseudomonadota</taxon>
        <taxon>Gammaproteobacteria</taxon>
        <taxon>Vibrionales</taxon>
        <taxon>Vibrionaceae</taxon>
        <taxon>Aliivibrio</taxon>
    </lineage>
</organism>
<evidence type="ECO:0000259" key="12">
    <source>
        <dbReference type="PROSITE" id="PS50885"/>
    </source>
</evidence>
<dbReference type="CDD" id="cd06225">
    <property type="entry name" value="HAMP"/>
    <property type="match status" value="1"/>
</dbReference>
<evidence type="ECO:0000256" key="3">
    <source>
        <dbReference type="ARBA" id="ARBA00022475"/>
    </source>
</evidence>
<dbReference type="SUPFAM" id="SSF103190">
    <property type="entry name" value="Sensory domain-like"/>
    <property type="match status" value="1"/>
</dbReference>
<keyword evidence="8 10" id="KW-0807">Transducer</keyword>
<evidence type="ECO:0000256" key="7">
    <source>
        <dbReference type="ARBA" id="ARBA00023136"/>
    </source>
</evidence>
<dbReference type="KEGG" id="awd:AWOD_II_0302"/>
<feature type="domain" description="HAMP" evidence="12">
    <location>
        <begin position="297"/>
        <end position="351"/>
    </location>
</feature>
<dbReference type="InterPro" id="IPR029151">
    <property type="entry name" value="Sensor-like_sf"/>
</dbReference>
<dbReference type="AlphaFoldDB" id="A0A090I5U5"/>
<feature type="domain" description="Methyl-accepting transducer" evidence="11">
    <location>
        <begin position="356"/>
        <end position="592"/>
    </location>
</feature>
<dbReference type="InterPro" id="IPR003660">
    <property type="entry name" value="HAMP_dom"/>
</dbReference>
<evidence type="ECO:0000256" key="9">
    <source>
        <dbReference type="ARBA" id="ARBA00029447"/>
    </source>
</evidence>
<reference evidence="14" key="1">
    <citation type="submission" date="2014-09" db="EMBL/GenBank/DDBJ databases">
        <authorList>
            <person name="Hjerde E."/>
        </authorList>
    </citation>
    <scope>NUCLEOTIDE SEQUENCE [LARGE SCALE GENOMIC DNA]</scope>
    <source>
        <strain evidence="14">06/09/139</strain>
    </source>
</reference>
<evidence type="ECO:0000259" key="11">
    <source>
        <dbReference type="PROSITE" id="PS50111"/>
    </source>
</evidence>
<dbReference type="PANTHER" id="PTHR32089">
    <property type="entry name" value="METHYL-ACCEPTING CHEMOTAXIS PROTEIN MCPB"/>
    <property type="match status" value="1"/>
</dbReference>
<dbReference type="CDD" id="cd12913">
    <property type="entry name" value="PDC1_MCP_like"/>
    <property type="match status" value="1"/>
</dbReference>
<dbReference type="EMBL" id="LN554847">
    <property type="protein sequence ID" value="CED56950.1"/>
    <property type="molecule type" value="Genomic_DNA"/>
</dbReference>
<comment type="subcellular location">
    <subcellularLocation>
        <location evidence="1">Cell inner membrane</location>
    </subcellularLocation>
    <subcellularLocation>
        <location evidence="2">Cell membrane</location>
        <topology evidence="2">Multi-pass membrane protein</topology>
    </subcellularLocation>
</comment>
<dbReference type="GO" id="GO:0005886">
    <property type="term" value="C:plasma membrane"/>
    <property type="evidence" value="ECO:0007669"/>
    <property type="project" value="UniProtKB-SubCell"/>
</dbReference>
<evidence type="ECO:0000256" key="4">
    <source>
        <dbReference type="ARBA" id="ARBA00022500"/>
    </source>
</evidence>
<comment type="similarity">
    <text evidence="9">Belongs to the methyl-accepting chemotaxis (MCP) protein family.</text>
</comment>
<evidence type="ECO:0000256" key="6">
    <source>
        <dbReference type="ARBA" id="ARBA00022989"/>
    </source>
</evidence>
<dbReference type="SUPFAM" id="SSF58104">
    <property type="entry name" value="Methyl-accepting chemotaxis protein (MCP) signaling domain"/>
    <property type="match status" value="1"/>
</dbReference>
<dbReference type="SMART" id="SM00283">
    <property type="entry name" value="MA"/>
    <property type="match status" value="1"/>
</dbReference>
<sequence>MLNNISIKNKLTLMFVVIILVMGSIQTVMTGRQLMAETYNSVNQFSAALTKASVSGLDKWISGRINIVEASTNAFSYADVPITYFNQSQRAGHFIISYAGLETGEFFQSNADNPVPASYDPRQRGWYRDASSTSNTIVTSPYVDAGNGGLVITIAKAFNTNGYRGVIGADVSIQSIVDDILAINQDGVSAFLVDGDGNFVAHPDKNMTMKSISALGDGFSLNKIQTLSNNHSQSEVIVYGKEAFLTAAKVPQTDWYFIAVVDKKQAFASVRSVLRDSAIMTLIQIAIIAALAMFLIKQALAPLNVLSKAMEDLSKGNGDLTQRISVNSKDEIGTLAGHVNGFVEKLQSIVKDIATSSSELNSQSKVSTQVASQTNEGLSIQLNEISQIATAVHEMSATAQEVANNAQMTADSAINSTEHCDQGKQVIMRNQESITNLASQVDNASGIIQELNKNAQDINTILSTIRDIAEQTNLLALNAAIEAARAGEQGRGFAVVADEVRVLSQRTHSSTDEIRQMIETLQRNTASAVHSMDESKVFAQSSVDDANNATQALEEISTSIIQISDMATQISNAAAEQRTVTNEVSMNIQSANDVSDKMSHQAEDSQKLSQDLRSIAKQLNNQVNLFKY</sequence>
<dbReference type="InterPro" id="IPR033479">
    <property type="entry name" value="dCache_1"/>
</dbReference>
<evidence type="ECO:0000256" key="10">
    <source>
        <dbReference type="PROSITE-ProRule" id="PRU00284"/>
    </source>
</evidence>
<dbReference type="Gene3D" id="3.30.450.20">
    <property type="entry name" value="PAS domain"/>
    <property type="match status" value="2"/>
</dbReference>
<evidence type="ECO:0000256" key="1">
    <source>
        <dbReference type="ARBA" id="ARBA00004533"/>
    </source>
</evidence>
<dbReference type="SMART" id="SM00304">
    <property type="entry name" value="HAMP"/>
    <property type="match status" value="1"/>
</dbReference>
<dbReference type="PROSITE" id="PS50111">
    <property type="entry name" value="CHEMOTAXIS_TRANSDUC_2"/>
    <property type="match status" value="1"/>
</dbReference>
<dbReference type="Proteomes" id="UP000032427">
    <property type="component" value="Chromosome 2"/>
</dbReference>
<keyword evidence="6" id="KW-1133">Transmembrane helix</keyword>
<gene>
    <name evidence="13" type="ORF">AWOD_II_0302</name>
</gene>
<keyword evidence="14" id="KW-1185">Reference proteome</keyword>
<dbReference type="STRING" id="80852.AWOD_II_0302"/>
<dbReference type="CDD" id="cd11386">
    <property type="entry name" value="MCP_signal"/>
    <property type="match status" value="1"/>
</dbReference>
<keyword evidence="5" id="KW-0812">Transmembrane</keyword>
<keyword evidence="7" id="KW-0472">Membrane</keyword>
<dbReference type="InterPro" id="IPR004089">
    <property type="entry name" value="MCPsignal_dom"/>
</dbReference>
<dbReference type="HOGENOM" id="CLU_000445_107_19_6"/>
<keyword evidence="4" id="KW-0145">Chemotaxis</keyword>
<proteinExistence type="inferred from homology"/>
<evidence type="ECO:0000256" key="8">
    <source>
        <dbReference type="ARBA" id="ARBA00023224"/>
    </source>
</evidence>
<evidence type="ECO:0000256" key="5">
    <source>
        <dbReference type="ARBA" id="ARBA00022692"/>
    </source>
</evidence>
<dbReference type="PROSITE" id="PS50885">
    <property type="entry name" value="HAMP"/>
    <property type="match status" value="1"/>
</dbReference>
<dbReference type="PANTHER" id="PTHR32089:SF117">
    <property type="entry name" value="METHYL ACCEPTING SENSORY TRANSDUCER WITH CACHE_1 SMALL MOLECULE BINDING DOMAIN"/>
    <property type="match status" value="1"/>
</dbReference>
<evidence type="ECO:0000313" key="14">
    <source>
        <dbReference type="Proteomes" id="UP000032427"/>
    </source>
</evidence>
<protein>
    <submittedName>
        <fullName evidence="13">Methyl-accepting chemotaxis protein</fullName>
    </submittedName>
</protein>
<dbReference type="GO" id="GO:0007165">
    <property type="term" value="P:signal transduction"/>
    <property type="evidence" value="ECO:0007669"/>
    <property type="project" value="UniProtKB-KW"/>
</dbReference>
<dbReference type="Pfam" id="PF02743">
    <property type="entry name" value="dCache_1"/>
    <property type="match status" value="1"/>
</dbReference>
<keyword evidence="3" id="KW-1003">Cell membrane</keyword>
<dbReference type="FunFam" id="1.10.287.950:FF:000001">
    <property type="entry name" value="Methyl-accepting chemotaxis sensory transducer"/>
    <property type="match status" value="1"/>
</dbReference>
<dbReference type="PATRIC" id="fig|80852.17.peg.3057"/>
<dbReference type="CDD" id="cd12912">
    <property type="entry name" value="PDC2_MCP_like"/>
    <property type="match status" value="1"/>
</dbReference>
<evidence type="ECO:0000256" key="2">
    <source>
        <dbReference type="ARBA" id="ARBA00004651"/>
    </source>
</evidence>
<dbReference type="Pfam" id="PF00672">
    <property type="entry name" value="HAMP"/>
    <property type="match status" value="1"/>
</dbReference>